<gene>
    <name evidence="3" type="ORF">GLW05_15360</name>
</gene>
<dbReference type="Proteomes" id="UP000468638">
    <property type="component" value="Unassembled WGS sequence"/>
</dbReference>
<evidence type="ECO:0000313" key="3">
    <source>
        <dbReference type="EMBL" id="MYL34961.1"/>
    </source>
</evidence>
<evidence type="ECO:0000313" key="4">
    <source>
        <dbReference type="Proteomes" id="UP000468638"/>
    </source>
</evidence>
<reference evidence="3 4" key="1">
    <citation type="submission" date="2019-11" db="EMBL/GenBank/DDBJ databases">
        <title>Genome sequences of 17 halophilic strains isolated from different environments.</title>
        <authorList>
            <person name="Furrow R.E."/>
        </authorList>
    </citation>
    <scope>NUCLEOTIDE SEQUENCE [LARGE SCALE GENOMIC DNA]</scope>
    <source>
        <strain evidence="3 4">22514_16_FS</strain>
    </source>
</reference>
<feature type="domain" description="Transposon Tn7 transposition protein TnsD C-terminal" evidence="2">
    <location>
        <begin position="208"/>
        <end position="556"/>
    </location>
</feature>
<dbReference type="AlphaFoldDB" id="A0A6I5A3X5"/>
<organism evidence="3 4">
    <name type="scientific">Pontibacillus yanchengensis</name>
    <dbReference type="NCBI Taxonomy" id="462910"/>
    <lineage>
        <taxon>Bacteria</taxon>
        <taxon>Bacillati</taxon>
        <taxon>Bacillota</taxon>
        <taxon>Bacilli</taxon>
        <taxon>Bacillales</taxon>
        <taxon>Bacillaceae</taxon>
        <taxon>Pontibacillus</taxon>
    </lineage>
</organism>
<dbReference type="EMBL" id="WMEQ01000013">
    <property type="protein sequence ID" value="MYL34961.1"/>
    <property type="molecule type" value="Genomic_DNA"/>
</dbReference>
<proteinExistence type="predicted"/>
<dbReference type="Pfam" id="PF06527">
    <property type="entry name" value="TniQ"/>
    <property type="match status" value="1"/>
</dbReference>
<dbReference type="InterPro" id="IPR009492">
    <property type="entry name" value="TniQ"/>
</dbReference>
<dbReference type="OrthoDB" id="470139at2"/>
<evidence type="ECO:0000259" key="1">
    <source>
        <dbReference type="Pfam" id="PF06527"/>
    </source>
</evidence>
<sequence>MIGFFPKLYKDETLYSWLARYHIRSNNSSYKSTLSDLFMKDTIVAITDFPCNLQTLCTEIGDMYKPRYLINQHTPLPYYSPFIKRGNYEKIIDLMESTNKNRVYAVLGLPAGNVPYPRHLRYCATCFIEDVNQYGEPYWHRIHQIPGVHICPHHLEILSESSVLSKRTVSNQKFHALSESINSPIHRNNLYSDKENEVLEVVALNSLKLLQEEINPIGLPNLRNYYISKLHDKELMTATSRIKFQELLPRFINFYGKNTLKLFGSNLNIDDKDTWLHRLLRKPKSSCHPIRHILFNTFLGDDIFSYKNINIKTPYYQPFGDSPFPCLNRASEHFLKDVISTVNITICSSTKQPVGTFKCNCGFVFSRRGPDLSKEDRYKVGSVKQFGEVWLEKVEELYNDGLNYSEIARQLKSNRATIKKYLFNENQKMKQHSNDYKHKSYKAKWSNLIVRNPDLSRTKLREQLPSVYMWLYRNDREWLLTNMPPKQKGCNKDINKVSWETRDYELAKKIELEAESLKKINNDGIVRVTVRSIGRELGVISMLENEIEKLPECKLMLAKVTETLKDFQLRRIKFRAKNLRDMGIEITPSKLIRNSALSTKIDGDILNSIEEEIYTPKN</sequence>
<dbReference type="RefSeq" id="WP_160909994.1">
    <property type="nucleotide sequence ID" value="NZ_WMEQ01000013.1"/>
</dbReference>
<name>A0A6I5A3X5_9BACI</name>
<protein>
    <submittedName>
        <fullName evidence="3">Uncharacterized protein</fullName>
    </submittedName>
</protein>
<dbReference type="InterPro" id="IPR032750">
    <property type="entry name" value="TnsD_C"/>
</dbReference>
<feature type="domain" description="TniQ" evidence="1">
    <location>
        <begin position="4"/>
        <end position="154"/>
    </location>
</feature>
<accession>A0A6I5A3X5</accession>
<dbReference type="Gene3D" id="1.10.10.60">
    <property type="entry name" value="Homeodomain-like"/>
    <property type="match status" value="1"/>
</dbReference>
<dbReference type="Pfam" id="PF15978">
    <property type="entry name" value="TnsD"/>
    <property type="match status" value="1"/>
</dbReference>
<evidence type="ECO:0000259" key="2">
    <source>
        <dbReference type="Pfam" id="PF15978"/>
    </source>
</evidence>
<comment type="caution">
    <text evidence="3">The sequence shown here is derived from an EMBL/GenBank/DDBJ whole genome shotgun (WGS) entry which is preliminary data.</text>
</comment>